<accession>W9P5U6</accession>
<dbReference type="AlphaFoldDB" id="W9P5U6"/>
<dbReference type="HOGENOM" id="CLU_138662_0_0_1"/>
<evidence type="ECO:0000313" key="1">
    <source>
        <dbReference type="EMBL" id="EXA37572.1"/>
    </source>
</evidence>
<dbReference type="Proteomes" id="UP000030751">
    <property type="component" value="Unassembled WGS sequence"/>
</dbReference>
<dbReference type="EMBL" id="JH650975">
    <property type="protein sequence ID" value="EXA37572.1"/>
    <property type="molecule type" value="Genomic_DNA"/>
</dbReference>
<reference evidence="1" key="2">
    <citation type="submission" date="2012-05" db="EMBL/GenBank/DDBJ databases">
        <title>Annotation of the Genome Sequence of Fusarium oxysporum HDV247.</title>
        <authorList>
            <consortium name="The Broad Institute Genomics Platform"/>
            <person name="Ma L.-J."/>
            <person name="Corby-Kistler H."/>
            <person name="Broz K."/>
            <person name="Gale L.R."/>
            <person name="Jonkers W."/>
            <person name="O'Donnell K."/>
            <person name="Ploetz R."/>
            <person name="Steinberg C."/>
            <person name="Schwartz D.C."/>
            <person name="VanEtten H."/>
            <person name="Zhou S."/>
            <person name="Young S.K."/>
            <person name="Zeng Q."/>
            <person name="Gargeya S."/>
            <person name="Fitzgerald M."/>
            <person name="Abouelleil A."/>
            <person name="Alvarado L."/>
            <person name="Chapman S.B."/>
            <person name="Gainer-Dewar J."/>
            <person name="Goldberg J."/>
            <person name="Griggs A."/>
            <person name="Gujja S."/>
            <person name="Hansen M."/>
            <person name="Howarth C."/>
            <person name="Imamovic A."/>
            <person name="Ireland A."/>
            <person name="Larimer J."/>
            <person name="McCowan C."/>
            <person name="Murphy C."/>
            <person name="Pearson M."/>
            <person name="Poon T.W."/>
            <person name="Priest M."/>
            <person name="Roberts A."/>
            <person name="Saif S."/>
            <person name="Shea T."/>
            <person name="Sykes S."/>
            <person name="Wortman J."/>
            <person name="Nusbaum C."/>
            <person name="Birren B."/>
        </authorList>
    </citation>
    <scope>NUCLEOTIDE SEQUENCE</scope>
    <source>
        <strain evidence="1">HDV247</strain>
    </source>
</reference>
<sequence length="162" mass="18107">MLIIQLEPRFASRGNVMIGARLEYQHNTNTYSIVSVFLLKDSPVSVRLQNKVSALCHAPNEVRPAKNRLGDGNEQNDGMVHSKGCLHILAPQRCFPLKAKTAGAFLLHKNWRRYVGVNHCHHDRQPMLSSISMRNQPSTTTVCSCVEGSTDLCWPAEMILSP</sequence>
<protein>
    <submittedName>
        <fullName evidence="1">Uncharacterized protein</fullName>
    </submittedName>
</protein>
<gene>
    <name evidence="1" type="ORF">FOVG_11738</name>
</gene>
<reference evidence="1" key="1">
    <citation type="submission" date="2011-10" db="EMBL/GenBank/DDBJ databases">
        <title>The Genome Sequence of Fusarium oxysporum HDV247.</title>
        <authorList>
            <consortium name="The Broad Institute Genome Sequencing Platform"/>
            <person name="Ma L.-J."/>
            <person name="Gale L.R."/>
            <person name="Schwartz D.C."/>
            <person name="Zhou S."/>
            <person name="Corby-Kistler H."/>
            <person name="Young S.K."/>
            <person name="Zeng Q."/>
            <person name="Gargeya S."/>
            <person name="Fitzgerald M."/>
            <person name="Haas B."/>
            <person name="Abouelleil A."/>
            <person name="Alvarado L."/>
            <person name="Arachchi H.M."/>
            <person name="Berlin A."/>
            <person name="Brown A."/>
            <person name="Chapman S.B."/>
            <person name="Chen Z."/>
            <person name="Dunbar C."/>
            <person name="Freedman E."/>
            <person name="Gearin G."/>
            <person name="Goldberg J."/>
            <person name="Griggs A."/>
            <person name="Gujja S."/>
            <person name="Heiman D."/>
            <person name="Howarth C."/>
            <person name="Larson L."/>
            <person name="Lui A."/>
            <person name="MacDonald P.J.P."/>
            <person name="Montmayeur A."/>
            <person name="Murphy C."/>
            <person name="Neiman D."/>
            <person name="Pearson M."/>
            <person name="Priest M."/>
            <person name="Roberts A."/>
            <person name="Saif S."/>
            <person name="Shea T."/>
            <person name="Shenoy N."/>
            <person name="Sisk P."/>
            <person name="Stolte C."/>
            <person name="Sykes S."/>
            <person name="Wortman J."/>
            <person name="Nusbaum C."/>
            <person name="Birren B."/>
        </authorList>
    </citation>
    <scope>NUCLEOTIDE SEQUENCE [LARGE SCALE GENOMIC DNA]</scope>
    <source>
        <strain evidence="1">HDV247</strain>
    </source>
</reference>
<proteinExistence type="predicted"/>
<organism evidence="1">
    <name type="scientific">Fusarium oxysporum f. sp. pisi HDV247</name>
    <dbReference type="NCBI Taxonomy" id="1080344"/>
    <lineage>
        <taxon>Eukaryota</taxon>
        <taxon>Fungi</taxon>
        <taxon>Dikarya</taxon>
        <taxon>Ascomycota</taxon>
        <taxon>Pezizomycotina</taxon>
        <taxon>Sordariomycetes</taxon>
        <taxon>Hypocreomycetidae</taxon>
        <taxon>Hypocreales</taxon>
        <taxon>Nectriaceae</taxon>
        <taxon>Fusarium</taxon>
        <taxon>Fusarium oxysporum species complex</taxon>
    </lineage>
</organism>
<name>W9P5U6_FUSOX</name>